<dbReference type="Proteomes" id="UP000824089">
    <property type="component" value="Unassembled WGS sequence"/>
</dbReference>
<dbReference type="GO" id="GO:0045892">
    <property type="term" value="P:negative regulation of DNA-templated transcription"/>
    <property type="evidence" value="ECO:0007669"/>
    <property type="project" value="UniProtKB-UniRule"/>
</dbReference>
<sequence>MKYEELDARKMSILKAIIDDYIASVEPVGSRTIAKKYDMGLSSATIRNEMADLEEMGYLSQPHTSAGRIPSDKGYRLYVDKLMDPNEPVLKPTQEDLEAIRDFMQRRIHELNQMVRAASEIVSRITHYTAIGMAGSVKKHAIKALQILSLDIRKLLVVVVLDNDIIKNQIVKLSQPLLPEELSRLSVICANLLTGNKADEITAEIINDIIALSGIDRERVLPIVEGILECIKQCDSAEIYTEGTANLLEHPEFNNLSKAKTLLELLNKEEELAKLLHSCEDGGAKGIVIRIGTENELLEVSDCSVITATYSVDGINLGTIGVIGPTRMDYGKVISALEYVRKRLLSE</sequence>
<dbReference type="InterPro" id="IPR021153">
    <property type="entry name" value="HrcA_C"/>
</dbReference>
<evidence type="ECO:0000256" key="5">
    <source>
        <dbReference type="ARBA" id="ARBA00055319"/>
    </source>
</evidence>
<dbReference type="Gene3D" id="1.10.10.10">
    <property type="entry name" value="Winged helix-like DNA-binding domain superfamily/Winged helix DNA-binding domain"/>
    <property type="match status" value="1"/>
</dbReference>
<dbReference type="NCBIfam" id="TIGR00331">
    <property type="entry name" value="hrcA"/>
    <property type="match status" value="1"/>
</dbReference>
<evidence type="ECO:0000313" key="8">
    <source>
        <dbReference type="EMBL" id="HIU29821.1"/>
    </source>
</evidence>
<organism evidence="8 9">
    <name type="scientific">Candidatus Egerieisoma faecipullorum</name>
    <dbReference type="NCBI Taxonomy" id="2840963"/>
    <lineage>
        <taxon>Bacteria</taxon>
        <taxon>Bacillati</taxon>
        <taxon>Bacillota</taxon>
        <taxon>Clostridia</taxon>
        <taxon>Eubacteriales</taxon>
        <taxon>Clostridiaceae</taxon>
        <taxon>Clostridiaceae incertae sedis</taxon>
        <taxon>Candidatus Egerieisoma</taxon>
    </lineage>
</organism>
<keyword evidence="1 6" id="KW-0678">Repressor</keyword>
<protein>
    <recommendedName>
        <fullName evidence="6">Heat-inducible transcription repressor HrcA</fullName>
    </recommendedName>
</protein>
<dbReference type="Gene3D" id="3.30.390.60">
    <property type="entry name" value="Heat-inducible transcription repressor hrca homolog, domain 3"/>
    <property type="match status" value="1"/>
</dbReference>
<dbReference type="InterPro" id="IPR023120">
    <property type="entry name" value="WHTH_transcript_rep_HrcA_IDD"/>
</dbReference>
<feature type="domain" description="Heat-inducible transcription repressor HrcA C-terminal" evidence="7">
    <location>
        <begin position="113"/>
        <end position="334"/>
    </location>
</feature>
<comment type="caution">
    <text evidence="8">The sequence shown here is derived from an EMBL/GenBank/DDBJ whole genome shotgun (WGS) entry which is preliminary data.</text>
</comment>
<proteinExistence type="inferred from homology"/>
<accession>A0A9D1I7G1</accession>
<evidence type="ECO:0000256" key="3">
    <source>
        <dbReference type="ARBA" id="ARBA00023016"/>
    </source>
</evidence>
<comment type="function">
    <text evidence="5 6">Negative regulator of class I heat shock genes (grpE-dnaK-dnaJ and groELS operons). Prevents heat-shock induction of these operons.</text>
</comment>
<dbReference type="PIRSF" id="PIRSF005485">
    <property type="entry name" value="HrcA"/>
    <property type="match status" value="1"/>
</dbReference>
<keyword evidence="3 6" id="KW-0346">Stress response</keyword>
<dbReference type="Pfam" id="PF01628">
    <property type="entry name" value="HrcA"/>
    <property type="match status" value="1"/>
</dbReference>
<dbReference type="InterPro" id="IPR036390">
    <property type="entry name" value="WH_DNA-bd_sf"/>
</dbReference>
<evidence type="ECO:0000256" key="6">
    <source>
        <dbReference type="HAMAP-Rule" id="MF_00081"/>
    </source>
</evidence>
<dbReference type="PANTHER" id="PTHR34824:SF1">
    <property type="entry name" value="HEAT-INDUCIBLE TRANSCRIPTION REPRESSOR HRCA"/>
    <property type="match status" value="1"/>
</dbReference>
<dbReference type="AlphaFoldDB" id="A0A9D1I7G1"/>
<dbReference type="EMBL" id="DVMM01000124">
    <property type="protein sequence ID" value="HIU29821.1"/>
    <property type="molecule type" value="Genomic_DNA"/>
</dbReference>
<comment type="similarity">
    <text evidence="6">Belongs to the HrcA family.</text>
</comment>
<reference evidence="8" key="2">
    <citation type="journal article" date="2021" name="PeerJ">
        <title>Extensive microbial diversity within the chicken gut microbiome revealed by metagenomics and culture.</title>
        <authorList>
            <person name="Gilroy R."/>
            <person name="Ravi A."/>
            <person name="Getino M."/>
            <person name="Pursley I."/>
            <person name="Horton D.L."/>
            <person name="Alikhan N.F."/>
            <person name="Baker D."/>
            <person name="Gharbi K."/>
            <person name="Hall N."/>
            <person name="Watson M."/>
            <person name="Adriaenssens E.M."/>
            <person name="Foster-Nyarko E."/>
            <person name="Jarju S."/>
            <person name="Secka A."/>
            <person name="Antonio M."/>
            <person name="Oren A."/>
            <person name="Chaudhuri R.R."/>
            <person name="La Ragione R."/>
            <person name="Hildebrand F."/>
            <person name="Pallen M.J."/>
        </authorList>
    </citation>
    <scope>NUCLEOTIDE SEQUENCE</scope>
    <source>
        <strain evidence="8">CHK195-4489</strain>
    </source>
</reference>
<dbReference type="InterPro" id="IPR036388">
    <property type="entry name" value="WH-like_DNA-bd_sf"/>
</dbReference>
<dbReference type="Gene3D" id="3.30.450.40">
    <property type="match status" value="1"/>
</dbReference>
<evidence type="ECO:0000256" key="1">
    <source>
        <dbReference type="ARBA" id="ARBA00022491"/>
    </source>
</evidence>
<dbReference type="FunFam" id="1.10.10.10:FF:000049">
    <property type="entry name" value="Heat-inducible transcription repressor HrcA"/>
    <property type="match status" value="1"/>
</dbReference>
<evidence type="ECO:0000256" key="4">
    <source>
        <dbReference type="ARBA" id="ARBA00023163"/>
    </source>
</evidence>
<gene>
    <name evidence="6 8" type="primary">hrcA</name>
    <name evidence="8" type="ORF">IAD50_05935</name>
</gene>
<evidence type="ECO:0000313" key="9">
    <source>
        <dbReference type="Proteomes" id="UP000824089"/>
    </source>
</evidence>
<dbReference type="SUPFAM" id="SSF46785">
    <property type="entry name" value="Winged helix' DNA-binding domain"/>
    <property type="match status" value="1"/>
</dbReference>
<name>A0A9D1I7G1_9CLOT</name>
<dbReference type="HAMAP" id="MF_00081">
    <property type="entry name" value="HrcA"/>
    <property type="match status" value="1"/>
</dbReference>
<dbReference type="GO" id="GO:0003677">
    <property type="term" value="F:DNA binding"/>
    <property type="evidence" value="ECO:0007669"/>
    <property type="project" value="InterPro"/>
</dbReference>
<reference evidence="8" key="1">
    <citation type="submission" date="2020-10" db="EMBL/GenBank/DDBJ databases">
        <authorList>
            <person name="Gilroy R."/>
        </authorList>
    </citation>
    <scope>NUCLEOTIDE SEQUENCE</scope>
    <source>
        <strain evidence="8">CHK195-4489</strain>
    </source>
</reference>
<dbReference type="SUPFAM" id="SSF55781">
    <property type="entry name" value="GAF domain-like"/>
    <property type="match status" value="1"/>
</dbReference>
<dbReference type="InterPro" id="IPR002571">
    <property type="entry name" value="HrcA"/>
</dbReference>
<keyword evidence="4 6" id="KW-0804">Transcription</keyword>
<dbReference type="InterPro" id="IPR029016">
    <property type="entry name" value="GAF-like_dom_sf"/>
</dbReference>
<evidence type="ECO:0000259" key="7">
    <source>
        <dbReference type="Pfam" id="PF01628"/>
    </source>
</evidence>
<evidence type="ECO:0000256" key="2">
    <source>
        <dbReference type="ARBA" id="ARBA00023015"/>
    </source>
</evidence>
<dbReference type="PANTHER" id="PTHR34824">
    <property type="entry name" value="HEAT-INDUCIBLE TRANSCRIPTION REPRESSOR HRCA"/>
    <property type="match status" value="1"/>
</dbReference>
<keyword evidence="2 6" id="KW-0805">Transcription regulation</keyword>